<sequence length="108" mass="12590">MKYLNVFTFLCATSTASNRRKSLETTQCNRSYQKKYVEVRADTFVKTDIKIKHNRPDLIVIDKRKKEILIVEVGITSGDNLQQVETEKLRKYDLVGNELSQIYGFKLL</sequence>
<dbReference type="OrthoDB" id="2194416at2759"/>
<name>A0A9P6GZC1_9MICR</name>
<evidence type="ECO:0000313" key="2">
    <source>
        <dbReference type="Proteomes" id="UP000740883"/>
    </source>
</evidence>
<dbReference type="EMBL" id="SBJO01000048">
    <property type="protein sequence ID" value="KAF9763916.1"/>
    <property type="molecule type" value="Genomic_DNA"/>
</dbReference>
<evidence type="ECO:0000313" key="1">
    <source>
        <dbReference type="EMBL" id="KAF9763916.1"/>
    </source>
</evidence>
<protein>
    <submittedName>
        <fullName evidence="1">Uncharacterized protein</fullName>
    </submittedName>
</protein>
<reference evidence="1 2" key="1">
    <citation type="journal article" date="2020" name="Genome Biol. Evol.">
        <title>Comparative genomics of strictly vertically transmitted, feminizing microsporidia endosymbionts of amphipod crustaceans.</title>
        <authorList>
            <person name="Cormier A."/>
            <person name="Chebbi M.A."/>
            <person name="Giraud I."/>
            <person name="Wattier R."/>
            <person name="Teixeira M."/>
            <person name="Gilbert C."/>
            <person name="Rigaud T."/>
            <person name="Cordaux R."/>
        </authorList>
    </citation>
    <scope>NUCLEOTIDE SEQUENCE [LARGE SCALE GENOMIC DNA]</scope>
    <source>
        <strain evidence="1 2">Ou3-Ou53</strain>
    </source>
</reference>
<dbReference type="AlphaFoldDB" id="A0A9P6GZC1"/>
<gene>
    <name evidence="1" type="ORF">NGRA_0956</name>
</gene>
<keyword evidence="2" id="KW-1185">Reference proteome</keyword>
<accession>A0A9P6GZC1</accession>
<dbReference type="Proteomes" id="UP000740883">
    <property type="component" value="Unassembled WGS sequence"/>
</dbReference>
<organism evidence="1 2">
    <name type="scientific">Nosema granulosis</name>
    <dbReference type="NCBI Taxonomy" id="83296"/>
    <lineage>
        <taxon>Eukaryota</taxon>
        <taxon>Fungi</taxon>
        <taxon>Fungi incertae sedis</taxon>
        <taxon>Microsporidia</taxon>
        <taxon>Nosematidae</taxon>
        <taxon>Nosema</taxon>
    </lineage>
</organism>
<proteinExistence type="predicted"/>
<comment type="caution">
    <text evidence="1">The sequence shown here is derived from an EMBL/GenBank/DDBJ whole genome shotgun (WGS) entry which is preliminary data.</text>
</comment>